<reference evidence="1 2" key="1">
    <citation type="submission" date="2017-09" db="EMBL/GenBank/DDBJ databases">
        <authorList>
            <person name="Lee N."/>
            <person name="Cho B.-K."/>
        </authorList>
    </citation>
    <scope>NUCLEOTIDE SEQUENCE [LARGE SCALE GENOMIC DNA]</scope>
    <source>
        <strain evidence="1 2">ATCC 12853</strain>
    </source>
</reference>
<organism evidence="1 2">
    <name type="scientific">Streptomyces kanamyceticus</name>
    <dbReference type="NCBI Taxonomy" id="1967"/>
    <lineage>
        <taxon>Bacteria</taxon>
        <taxon>Bacillati</taxon>
        <taxon>Actinomycetota</taxon>
        <taxon>Actinomycetes</taxon>
        <taxon>Kitasatosporales</taxon>
        <taxon>Streptomycetaceae</taxon>
        <taxon>Streptomyces</taxon>
    </lineage>
</organism>
<accession>A0A5J6GGH0</accession>
<protein>
    <submittedName>
        <fullName evidence="1">Uncharacterized protein</fullName>
    </submittedName>
</protein>
<dbReference type="KEGG" id="ska:CP970_20605"/>
<sequence length="59" mass="6559">MKLQSILITQVCFNLGYTSENKWSPPERSKDQEDWDAAAEGDANVHQYSCLSVAVLSLA</sequence>
<gene>
    <name evidence="1" type="ORF">CP970_20605</name>
</gene>
<dbReference type="Proteomes" id="UP000325529">
    <property type="component" value="Chromosome"/>
</dbReference>
<evidence type="ECO:0000313" key="1">
    <source>
        <dbReference type="EMBL" id="QEU92995.1"/>
    </source>
</evidence>
<keyword evidence="2" id="KW-1185">Reference proteome</keyword>
<name>A0A5J6GGH0_STRKN</name>
<proteinExistence type="predicted"/>
<evidence type="ECO:0000313" key="2">
    <source>
        <dbReference type="Proteomes" id="UP000325529"/>
    </source>
</evidence>
<dbReference type="EMBL" id="CP023699">
    <property type="protein sequence ID" value="QEU92995.1"/>
    <property type="molecule type" value="Genomic_DNA"/>
</dbReference>
<dbReference type="AlphaFoldDB" id="A0A5J6GGH0"/>